<sequence>MSPSLPSDVWLNVIHFIGEDKCSLQTLSSVNNFIRDLALPALFHTIQLVIPNSNQPKTLHVFQEKLLRRIRGISLTLHISSHIRYLKLVYWRPSHENHVYSAYFKQLDIQDHISKLTPIIYQLIVDLIPNLPRLYRLDLKECCLTQGSLASICRSKSLEFLRLNGFVLKSGILDPDTKVLTFSNLHILEYCPGIAPGPSNNNMIASLLRPTSRFTVLCLPLSDISLLLHNTTGKLLQLQKLTIFERFPSNNNANNNEEIYSLLSLTPDLRELHLIGKIYGNIHSILPSTIVPRLESLTATPVIANCIASGRALNNIHILSFPQHTFLKSYNAVIKEATNVSYDSMLADPRKEFSHLSHMFPNASTLRITAEISDAILSVLPKFSRLRQCGVFDTGRCPTDMDRDRACCPIGRRDNPTYRCHPTIQDLQILSWYRWRWISKDGWRLVTVKYSPFDFWDNVFFD</sequence>
<keyword evidence="2" id="KW-1185">Reference proteome</keyword>
<dbReference type="EMBL" id="BPWL01000010">
    <property type="protein sequence ID" value="GJJ14553.1"/>
    <property type="molecule type" value="Genomic_DNA"/>
</dbReference>
<evidence type="ECO:0000313" key="2">
    <source>
        <dbReference type="Proteomes" id="UP001050691"/>
    </source>
</evidence>
<organism evidence="1 2">
    <name type="scientific">Clathrus columnatus</name>
    <dbReference type="NCBI Taxonomy" id="1419009"/>
    <lineage>
        <taxon>Eukaryota</taxon>
        <taxon>Fungi</taxon>
        <taxon>Dikarya</taxon>
        <taxon>Basidiomycota</taxon>
        <taxon>Agaricomycotina</taxon>
        <taxon>Agaricomycetes</taxon>
        <taxon>Phallomycetidae</taxon>
        <taxon>Phallales</taxon>
        <taxon>Clathraceae</taxon>
        <taxon>Clathrus</taxon>
    </lineage>
</organism>
<proteinExistence type="predicted"/>
<comment type="caution">
    <text evidence="1">The sequence shown here is derived from an EMBL/GenBank/DDBJ whole genome shotgun (WGS) entry which is preliminary data.</text>
</comment>
<name>A0AAV5AM39_9AGAM</name>
<evidence type="ECO:0008006" key="3">
    <source>
        <dbReference type="Google" id="ProtNLM"/>
    </source>
</evidence>
<dbReference type="AlphaFoldDB" id="A0AAV5AM39"/>
<accession>A0AAV5AM39</accession>
<gene>
    <name evidence="1" type="ORF">Clacol_008818</name>
</gene>
<dbReference type="Proteomes" id="UP001050691">
    <property type="component" value="Unassembled WGS sequence"/>
</dbReference>
<reference evidence="1" key="1">
    <citation type="submission" date="2021-10" db="EMBL/GenBank/DDBJ databases">
        <title>De novo Genome Assembly of Clathrus columnatus (Basidiomycota, Fungi) Using Illumina and Nanopore Sequence Data.</title>
        <authorList>
            <person name="Ogiso-Tanaka E."/>
            <person name="Itagaki H."/>
            <person name="Hosoya T."/>
            <person name="Hosaka K."/>
        </authorList>
    </citation>
    <scope>NUCLEOTIDE SEQUENCE</scope>
    <source>
        <strain evidence="1">MO-923</strain>
    </source>
</reference>
<evidence type="ECO:0000313" key="1">
    <source>
        <dbReference type="EMBL" id="GJJ14553.1"/>
    </source>
</evidence>
<protein>
    <recommendedName>
        <fullName evidence="3">F-box domain-containing protein</fullName>
    </recommendedName>
</protein>